<accession>A0ABV7VAS3</accession>
<dbReference type="Pfam" id="PF03203">
    <property type="entry name" value="MerC"/>
    <property type="match status" value="1"/>
</dbReference>
<feature type="transmembrane region" description="Helical" evidence="1">
    <location>
        <begin position="205"/>
        <end position="223"/>
    </location>
</feature>
<evidence type="ECO:0000313" key="3">
    <source>
        <dbReference type="Proteomes" id="UP001595711"/>
    </source>
</evidence>
<feature type="transmembrane region" description="Helical" evidence="1">
    <location>
        <begin position="180"/>
        <end position="199"/>
    </location>
</feature>
<comment type="caution">
    <text evidence="2">The sequence shown here is derived from an EMBL/GenBank/DDBJ whole genome shotgun (WGS) entry which is preliminary data.</text>
</comment>
<keyword evidence="1" id="KW-1133">Transmembrane helix</keyword>
<feature type="transmembrane region" description="Helical" evidence="1">
    <location>
        <begin position="113"/>
        <end position="135"/>
    </location>
</feature>
<gene>
    <name evidence="2" type="ORF">ACFOOQ_00740</name>
</gene>
<proteinExistence type="predicted"/>
<feature type="transmembrane region" description="Helical" evidence="1">
    <location>
        <begin position="155"/>
        <end position="173"/>
    </location>
</feature>
<keyword evidence="3" id="KW-1185">Reference proteome</keyword>
<dbReference type="EMBL" id="JBHRYJ010000001">
    <property type="protein sequence ID" value="MFC3674047.1"/>
    <property type="molecule type" value="Genomic_DNA"/>
</dbReference>
<dbReference type="RefSeq" id="WP_379720279.1">
    <property type="nucleotide sequence ID" value="NZ_JBHRYJ010000001.1"/>
</dbReference>
<keyword evidence="1" id="KW-0812">Transmembrane</keyword>
<reference evidence="3" key="1">
    <citation type="journal article" date="2019" name="Int. J. Syst. Evol. Microbiol.">
        <title>The Global Catalogue of Microorganisms (GCM) 10K type strain sequencing project: providing services to taxonomists for standard genome sequencing and annotation.</title>
        <authorList>
            <consortium name="The Broad Institute Genomics Platform"/>
            <consortium name="The Broad Institute Genome Sequencing Center for Infectious Disease"/>
            <person name="Wu L."/>
            <person name="Ma J."/>
        </authorList>
    </citation>
    <scope>NUCLEOTIDE SEQUENCE [LARGE SCALE GENOMIC DNA]</scope>
    <source>
        <strain evidence="3">KCTC 42182</strain>
    </source>
</reference>
<evidence type="ECO:0000313" key="2">
    <source>
        <dbReference type="EMBL" id="MFC3674047.1"/>
    </source>
</evidence>
<dbReference type="InterPro" id="IPR004891">
    <property type="entry name" value="Mercury-R_MerC"/>
</dbReference>
<dbReference type="Proteomes" id="UP001595711">
    <property type="component" value="Unassembled WGS sequence"/>
</dbReference>
<name>A0ABV7VAS3_9PROT</name>
<protein>
    <submittedName>
        <fullName evidence="2">MerC domain-containing protein</fullName>
    </submittedName>
</protein>
<sequence>MPSVELVYENTCPNVEAARARLAEAFRAAGIAPVWSEWEVGNPQAPEHVRRFGSPTILVNGKDIVASPDEDAGSCCRIYALNGDERGVPPLDAVVAALVVSSKSAEQPRSFRLNAAVLPVVGAALLPKLSCPVCWPAYAGLLSSFGIGFVDYTPYLLPLTVVFVSVSVLALAWRAPNRRGYGPFWLGAMAAAAILIGKFGFDNDVAMYAGVALLAAASAWNTWPRRSSMKLEVVSSCPACSE</sequence>
<organism evidence="2 3">
    <name type="scientific">Ferrovibrio xuzhouensis</name>
    <dbReference type="NCBI Taxonomy" id="1576914"/>
    <lineage>
        <taxon>Bacteria</taxon>
        <taxon>Pseudomonadati</taxon>
        <taxon>Pseudomonadota</taxon>
        <taxon>Alphaproteobacteria</taxon>
        <taxon>Rhodospirillales</taxon>
        <taxon>Rhodospirillaceae</taxon>
        <taxon>Ferrovibrio</taxon>
    </lineage>
</organism>
<keyword evidence="1" id="KW-0472">Membrane</keyword>
<evidence type="ECO:0000256" key="1">
    <source>
        <dbReference type="SAM" id="Phobius"/>
    </source>
</evidence>